<organism evidence="1 2">
    <name type="scientific">Haematobacter missouriensis</name>
    <dbReference type="NCBI Taxonomy" id="366616"/>
    <lineage>
        <taxon>Bacteria</taxon>
        <taxon>Pseudomonadati</taxon>
        <taxon>Pseudomonadota</taxon>
        <taxon>Alphaproteobacteria</taxon>
        <taxon>Rhodobacterales</taxon>
        <taxon>Paracoccaceae</taxon>
        <taxon>Haematobacter</taxon>
    </lineage>
</organism>
<dbReference type="EMBL" id="NIPX01000019">
    <property type="protein sequence ID" value="OWJ83554.1"/>
    <property type="molecule type" value="Genomic_DNA"/>
</dbReference>
<gene>
    <name evidence="1" type="ORF">CDV52_11045</name>
</gene>
<evidence type="ECO:0000313" key="2">
    <source>
        <dbReference type="Proteomes" id="UP000196640"/>
    </source>
</evidence>
<accession>A0A212APX6</accession>
<name>A0A212APX6_9RHOB</name>
<evidence type="ECO:0000313" key="1">
    <source>
        <dbReference type="EMBL" id="OWJ83554.1"/>
    </source>
</evidence>
<protein>
    <submittedName>
        <fullName evidence="1">Uncharacterized protein</fullName>
    </submittedName>
</protein>
<feature type="non-terminal residue" evidence="1">
    <location>
        <position position="67"/>
    </location>
</feature>
<comment type="caution">
    <text evidence="1">The sequence shown here is derived from an EMBL/GenBank/DDBJ whole genome shotgun (WGS) entry which is preliminary data.</text>
</comment>
<proteinExistence type="predicted"/>
<dbReference type="AlphaFoldDB" id="A0A212APX6"/>
<sequence>MDTGQLARYGALQNQVLGGEDDADHFMSSIPVADYPKRIYSFGQIKRAGKILSEDLPDGSLRIPMKS</sequence>
<dbReference type="RefSeq" id="WP_218820800.1">
    <property type="nucleotide sequence ID" value="NZ_NIPX01000019.1"/>
</dbReference>
<reference evidence="1 2" key="1">
    <citation type="submission" date="2016-11" db="EMBL/GenBank/DDBJ databases">
        <title>Comparison of Traditional DNA-DNA Hybridization with In Silico Genomic Analysis.</title>
        <authorList>
            <person name="Nicholson A.C."/>
            <person name="Sammons S."/>
            <person name="Humrighouse B.W."/>
            <person name="Graziano J."/>
            <person name="Lasker B."/>
            <person name="Whitney A.M."/>
            <person name="Mcquiston J.R."/>
        </authorList>
    </citation>
    <scope>NUCLEOTIDE SEQUENCE [LARGE SCALE GENOMIC DNA]</scope>
    <source>
        <strain evidence="1 2">H2381</strain>
    </source>
</reference>
<dbReference type="Proteomes" id="UP000196640">
    <property type="component" value="Unassembled WGS sequence"/>
</dbReference>